<dbReference type="AlphaFoldDB" id="A0AAV5TVV3"/>
<feature type="transmembrane region" description="Helical" evidence="6">
    <location>
        <begin position="102"/>
        <end position="126"/>
    </location>
</feature>
<evidence type="ECO:0000256" key="3">
    <source>
        <dbReference type="ARBA" id="ARBA00022692"/>
    </source>
</evidence>
<protein>
    <recommendedName>
        <fullName evidence="6">Serpentine receptor class gamma</fullName>
    </recommendedName>
</protein>
<evidence type="ECO:0000256" key="6">
    <source>
        <dbReference type="RuleBase" id="RU280813"/>
    </source>
</evidence>
<dbReference type="Proteomes" id="UP001432027">
    <property type="component" value="Unassembled WGS sequence"/>
</dbReference>
<comment type="similarity">
    <text evidence="2 6">Belongs to the nematode receptor-like protein srg family.</text>
</comment>
<dbReference type="GO" id="GO:0007606">
    <property type="term" value="P:sensory perception of chemical stimulus"/>
    <property type="evidence" value="ECO:0007669"/>
    <property type="project" value="UniProtKB-UniRule"/>
</dbReference>
<evidence type="ECO:0000256" key="5">
    <source>
        <dbReference type="ARBA" id="ARBA00023136"/>
    </source>
</evidence>
<gene>
    <name evidence="7" type="ORF">PENTCL1PPCAC_20847</name>
    <name evidence="8" type="ORF">PENTCL1PPCAC_20855</name>
</gene>
<dbReference type="PANTHER" id="PTHR31552:SF31">
    <property type="entry name" value="SERPENTINE RECEPTOR CLASS GAMMA"/>
    <property type="match status" value="1"/>
</dbReference>
<feature type="transmembrane region" description="Helical" evidence="6">
    <location>
        <begin position="231"/>
        <end position="251"/>
    </location>
</feature>
<dbReference type="EMBL" id="BTSX01000005">
    <property type="protein sequence ID" value="GMS98680.1"/>
    <property type="molecule type" value="Genomic_DNA"/>
</dbReference>
<name>A0AAV5TVV3_9BILA</name>
<evidence type="ECO:0000256" key="1">
    <source>
        <dbReference type="ARBA" id="ARBA00004141"/>
    </source>
</evidence>
<comment type="caution">
    <text evidence="8">The sequence shown here is derived from an EMBL/GenBank/DDBJ whole genome shotgun (WGS) entry which is preliminary data.</text>
</comment>
<feature type="transmembrane region" description="Helical" evidence="6">
    <location>
        <begin position="6"/>
        <end position="23"/>
    </location>
</feature>
<feature type="transmembrane region" description="Helical" evidence="6">
    <location>
        <begin position="70"/>
        <end position="90"/>
    </location>
</feature>
<organism evidence="8 9">
    <name type="scientific">Pristionchus entomophagus</name>
    <dbReference type="NCBI Taxonomy" id="358040"/>
    <lineage>
        <taxon>Eukaryota</taxon>
        <taxon>Metazoa</taxon>
        <taxon>Ecdysozoa</taxon>
        <taxon>Nematoda</taxon>
        <taxon>Chromadorea</taxon>
        <taxon>Rhabditida</taxon>
        <taxon>Rhabditina</taxon>
        <taxon>Diplogasteromorpha</taxon>
        <taxon>Diplogasteroidea</taxon>
        <taxon>Neodiplogasteridae</taxon>
        <taxon>Pristionchus</taxon>
    </lineage>
</organism>
<accession>A0AAV5TVV3</accession>
<dbReference type="Pfam" id="PF02118">
    <property type="entry name" value="Srg"/>
    <property type="match status" value="1"/>
</dbReference>
<dbReference type="EMBL" id="BTSX01000005">
    <property type="protein sequence ID" value="GMS98672.1"/>
    <property type="molecule type" value="Genomic_DNA"/>
</dbReference>
<sequence length="278" mass="31488">MRDYVEFTGCAFYAFILLSILVSRDKTFRTPFWIFFVSGGVYGIFSVLAYNIKWSWDMPSAVFERATSTIYALGHTIAKLYVALSRYFVMRSHNLSENDWRGSLIVAMMVAQIVIPTIACTPLAFAQPTGVGREYGPPYLLKIVQAISACFYGSYVISGFILTLLAMRKLRALLNTASLSKDHRKLSSARQQLLYTIYSACLFLSHSLKCVQQILFVIANRDSDFYSVLYILYPFINDFAVFSSPIVMLIMSSKLRRCIFSIFSLTNQSTPTIYTTAT</sequence>
<comment type="subcellular location">
    <subcellularLocation>
        <location evidence="1">Membrane</location>
        <topology evidence="1">Multi-pass membrane protein</topology>
    </subcellularLocation>
</comment>
<dbReference type="InterPro" id="IPR000609">
    <property type="entry name" value="7TM_GPCR_serpentine_rcpt_Srg"/>
</dbReference>
<feature type="transmembrane region" description="Helical" evidence="6">
    <location>
        <begin position="30"/>
        <end position="50"/>
    </location>
</feature>
<dbReference type="PANTHER" id="PTHR31552">
    <property type="entry name" value="SERPENTINE RECEPTOR CLASS GAMMA"/>
    <property type="match status" value="1"/>
</dbReference>
<proteinExistence type="inferred from homology"/>
<evidence type="ECO:0000256" key="4">
    <source>
        <dbReference type="ARBA" id="ARBA00022989"/>
    </source>
</evidence>
<keyword evidence="9" id="KW-1185">Reference proteome</keyword>
<evidence type="ECO:0000256" key="2">
    <source>
        <dbReference type="ARBA" id="ARBA00005692"/>
    </source>
</evidence>
<keyword evidence="5 6" id="KW-0472">Membrane</keyword>
<keyword evidence="4 6" id="KW-1133">Transmembrane helix</keyword>
<feature type="transmembrane region" description="Helical" evidence="6">
    <location>
        <begin position="193"/>
        <end position="219"/>
    </location>
</feature>
<dbReference type="GO" id="GO:0004888">
    <property type="term" value="F:transmembrane signaling receptor activity"/>
    <property type="evidence" value="ECO:0007669"/>
    <property type="project" value="InterPro"/>
</dbReference>
<reference evidence="8" key="1">
    <citation type="submission" date="2023-10" db="EMBL/GenBank/DDBJ databases">
        <title>Genome assembly of Pristionchus species.</title>
        <authorList>
            <person name="Yoshida K."/>
            <person name="Sommer R.J."/>
        </authorList>
    </citation>
    <scope>NUCLEOTIDE SEQUENCE</scope>
    <source>
        <strain evidence="8">RS0144</strain>
    </source>
</reference>
<evidence type="ECO:0000313" key="7">
    <source>
        <dbReference type="EMBL" id="GMS98672.1"/>
    </source>
</evidence>
<dbReference type="GO" id="GO:0016020">
    <property type="term" value="C:membrane"/>
    <property type="evidence" value="ECO:0007669"/>
    <property type="project" value="UniProtKB-SubCell"/>
</dbReference>
<evidence type="ECO:0000313" key="9">
    <source>
        <dbReference type="Proteomes" id="UP001432027"/>
    </source>
</evidence>
<feature type="non-terminal residue" evidence="8">
    <location>
        <position position="278"/>
    </location>
</feature>
<feature type="transmembrane region" description="Helical" evidence="6">
    <location>
        <begin position="146"/>
        <end position="167"/>
    </location>
</feature>
<keyword evidence="3 6" id="KW-0812">Transmembrane</keyword>
<evidence type="ECO:0000313" key="8">
    <source>
        <dbReference type="EMBL" id="GMS98680.1"/>
    </source>
</evidence>